<accession>A0AAD8EGS7</accession>
<dbReference type="GO" id="GO:0019901">
    <property type="term" value="F:protein kinase binding"/>
    <property type="evidence" value="ECO:0007669"/>
    <property type="project" value="TreeGrafter"/>
</dbReference>
<feature type="domain" description="Autophagy-related protein 11 C-terminal" evidence="4">
    <location>
        <begin position="126"/>
        <end position="237"/>
    </location>
</feature>
<feature type="compositionally biased region" description="Basic residues" evidence="3">
    <location>
        <begin position="247"/>
        <end position="260"/>
    </location>
</feature>
<comment type="caution">
    <text evidence="5">The sequence shown here is derived from an EMBL/GenBank/DDBJ whole genome shotgun (WGS) entry which is preliminary data.</text>
</comment>
<evidence type="ECO:0000256" key="1">
    <source>
        <dbReference type="ARBA" id="ARBA00023006"/>
    </source>
</evidence>
<organism evidence="5 6">
    <name type="scientific">Diploptera punctata</name>
    <name type="common">Pacific beetle cockroach</name>
    <dbReference type="NCBI Taxonomy" id="6984"/>
    <lineage>
        <taxon>Eukaryota</taxon>
        <taxon>Metazoa</taxon>
        <taxon>Ecdysozoa</taxon>
        <taxon>Arthropoda</taxon>
        <taxon>Hexapoda</taxon>
        <taxon>Insecta</taxon>
        <taxon>Pterygota</taxon>
        <taxon>Neoptera</taxon>
        <taxon>Polyneoptera</taxon>
        <taxon>Dictyoptera</taxon>
        <taxon>Blattodea</taxon>
        <taxon>Blaberoidea</taxon>
        <taxon>Blaberidae</taxon>
        <taxon>Diplopterinae</taxon>
        <taxon>Diploptera</taxon>
    </lineage>
</organism>
<dbReference type="Pfam" id="PF10377">
    <property type="entry name" value="ATG11"/>
    <property type="match status" value="1"/>
</dbReference>
<dbReference type="GO" id="GO:0000422">
    <property type="term" value="P:autophagy of mitochondrion"/>
    <property type="evidence" value="ECO:0007669"/>
    <property type="project" value="TreeGrafter"/>
</dbReference>
<dbReference type="GO" id="GO:0061709">
    <property type="term" value="P:reticulophagy"/>
    <property type="evidence" value="ECO:0007669"/>
    <property type="project" value="TreeGrafter"/>
</dbReference>
<dbReference type="PANTHER" id="PTHR13222:SF1">
    <property type="entry name" value="RB1-INDUCIBLE COILED-COIL PROTEIN 1"/>
    <property type="match status" value="1"/>
</dbReference>
<feature type="compositionally biased region" description="Polar residues" evidence="3">
    <location>
        <begin position="102"/>
        <end position="113"/>
    </location>
</feature>
<evidence type="ECO:0000313" key="6">
    <source>
        <dbReference type="Proteomes" id="UP001233999"/>
    </source>
</evidence>
<dbReference type="EMBL" id="JASPKZ010004946">
    <property type="protein sequence ID" value="KAJ9589364.1"/>
    <property type="molecule type" value="Genomic_DNA"/>
</dbReference>
<evidence type="ECO:0000313" key="5">
    <source>
        <dbReference type="EMBL" id="KAJ9589364.1"/>
    </source>
</evidence>
<dbReference type="Proteomes" id="UP001233999">
    <property type="component" value="Unassembled WGS sequence"/>
</dbReference>
<dbReference type="GO" id="GO:0061723">
    <property type="term" value="P:glycophagy"/>
    <property type="evidence" value="ECO:0007669"/>
    <property type="project" value="TreeGrafter"/>
</dbReference>
<dbReference type="GO" id="GO:0034727">
    <property type="term" value="P:piecemeal microautophagy of the nucleus"/>
    <property type="evidence" value="ECO:0007669"/>
    <property type="project" value="TreeGrafter"/>
</dbReference>
<name>A0AAD8EGS7_DIPPU</name>
<evidence type="ECO:0000259" key="4">
    <source>
        <dbReference type="Pfam" id="PF10377"/>
    </source>
</evidence>
<dbReference type="InterPro" id="IPR040040">
    <property type="entry name" value="ATG11"/>
</dbReference>
<proteinExistence type="predicted"/>
<gene>
    <name evidence="5" type="ORF">L9F63_017416</name>
</gene>
<dbReference type="AlphaFoldDB" id="A0AAD8EGS7"/>
<evidence type="ECO:0000256" key="2">
    <source>
        <dbReference type="ARBA" id="ARBA00023054"/>
    </source>
</evidence>
<reference evidence="5" key="1">
    <citation type="journal article" date="2023" name="IScience">
        <title>Live-bearing cockroach genome reveals convergent evolutionary mechanisms linked to viviparity in insects and beyond.</title>
        <authorList>
            <person name="Fouks B."/>
            <person name="Harrison M.C."/>
            <person name="Mikhailova A.A."/>
            <person name="Marchal E."/>
            <person name="English S."/>
            <person name="Carruthers M."/>
            <person name="Jennings E.C."/>
            <person name="Chiamaka E.L."/>
            <person name="Frigard R.A."/>
            <person name="Pippel M."/>
            <person name="Attardo G.M."/>
            <person name="Benoit J.B."/>
            <person name="Bornberg-Bauer E."/>
            <person name="Tobe S.S."/>
        </authorList>
    </citation>
    <scope>NUCLEOTIDE SEQUENCE</scope>
    <source>
        <strain evidence="5">Stay&amp;Tobe</strain>
    </source>
</reference>
<dbReference type="GO" id="GO:0000045">
    <property type="term" value="P:autophagosome assembly"/>
    <property type="evidence" value="ECO:0007669"/>
    <property type="project" value="InterPro"/>
</dbReference>
<evidence type="ECO:0000256" key="3">
    <source>
        <dbReference type="SAM" id="MobiDB-lite"/>
    </source>
</evidence>
<dbReference type="GO" id="GO:1990316">
    <property type="term" value="C:Atg1/ULK1 kinase complex"/>
    <property type="evidence" value="ECO:0007669"/>
    <property type="project" value="TreeGrafter"/>
</dbReference>
<dbReference type="PANTHER" id="PTHR13222">
    <property type="entry name" value="RB1-INDUCIBLE COILED-COIL"/>
    <property type="match status" value="1"/>
</dbReference>
<keyword evidence="6" id="KW-1185">Reference proteome</keyword>
<keyword evidence="2" id="KW-0175">Coiled coil</keyword>
<feature type="region of interest" description="Disordered" evidence="3">
    <location>
        <begin position="102"/>
        <end position="125"/>
    </location>
</feature>
<protein>
    <recommendedName>
        <fullName evidence="4">Autophagy-related protein 11 C-terminal domain-containing protein</fullName>
    </recommendedName>
</protein>
<dbReference type="InterPro" id="IPR019460">
    <property type="entry name" value="Atg11_C"/>
</dbReference>
<dbReference type="GO" id="GO:0034045">
    <property type="term" value="C:phagophore assembly site membrane"/>
    <property type="evidence" value="ECO:0007669"/>
    <property type="project" value="TreeGrafter"/>
</dbReference>
<dbReference type="GO" id="GO:0034517">
    <property type="term" value="P:ribophagy"/>
    <property type="evidence" value="ECO:0007669"/>
    <property type="project" value="TreeGrafter"/>
</dbReference>
<feature type="region of interest" description="Disordered" evidence="3">
    <location>
        <begin position="241"/>
        <end position="281"/>
    </location>
</feature>
<keyword evidence="1" id="KW-0072">Autophagy</keyword>
<sequence length="281" mass="32232">IEEKRYEVRYTDPLLLKVRVGLSKVGNVLSPLLEGISGLSKESLQKSYKNESYLLEILKSGGSVMWPLLDRMDALEADKVRLQAQLAEEREKKVTEMNTSVAVVQESTSSRDAATSPDPIHRTLQDDHPFREKLTRSTTSLIQQGKISIVSCNIGDSILVVWDEEHRNYTILQETSTRYFLHSDSLDVLGLRPSSDGSPRRLYSTGEVVDKEYCHAKKSENRYRVPKGTKFYRVKVRPLQKDSSLSRSHHHHHHHHHHQHQQQPQELTCSQDMEVADEESK</sequence>
<reference evidence="5" key="2">
    <citation type="submission" date="2023-05" db="EMBL/GenBank/DDBJ databases">
        <authorList>
            <person name="Fouks B."/>
        </authorList>
    </citation>
    <scope>NUCLEOTIDE SEQUENCE</scope>
    <source>
        <strain evidence="5">Stay&amp;Tobe</strain>
        <tissue evidence="5">Testes</tissue>
    </source>
</reference>
<feature type="non-terminal residue" evidence="5">
    <location>
        <position position="281"/>
    </location>
</feature>
<dbReference type="GO" id="GO:0060090">
    <property type="term" value="F:molecular adaptor activity"/>
    <property type="evidence" value="ECO:0007669"/>
    <property type="project" value="TreeGrafter"/>
</dbReference>